<dbReference type="OrthoDB" id="1872155at2759"/>
<name>N1QH06_SPHMS</name>
<dbReference type="EMBL" id="KB456260">
    <property type="protein sequence ID" value="EMF16506.1"/>
    <property type="molecule type" value="Genomic_DNA"/>
</dbReference>
<keyword evidence="3" id="KW-0238">DNA-binding</keyword>
<dbReference type="RefSeq" id="XP_016764627.1">
    <property type="nucleotide sequence ID" value="XM_016900986.1"/>
</dbReference>
<evidence type="ECO:0000313" key="6">
    <source>
        <dbReference type="Proteomes" id="UP000016931"/>
    </source>
</evidence>
<evidence type="ECO:0008006" key="7">
    <source>
        <dbReference type="Google" id="ProtNLM"/>
    </source>
</evidence>
<comment type="similarity">
    <text evidence="1">Belongs to the TAF9 family. CENP-S/MHF1 subfamily.</text>
</comment>
<evidence type="ECO:0000313" key="5">
    <source>
        <dbReference type="EMBL" id="EMF16506.1"/>
    </source>
</evidence>
<evidence type="ECO:0000256" key="4">
    <source>
        <dbReference type="ARBA" id="ARBA00023204"/>
    </source>
</evidence>
<evidence type="ECO:0000256" key="3">
    <source>
        <dbReference type="ARBA" id="ARBA00023125"/>
    </source>
</evidence>
<dbReference type="Proteomes" id="UP000016931">
    <property type="component" value="Unassembled WGS sequence"/>
</dbReference>
<keyword evidence="4" id="KW-0234">DNA repair</keyword>
<keyword evidence="6" id="KW-1185">Reference proteome</keyword>
<dbReference type="eggNOG" id="ENOG502S7WI">
    <property type="taxonomic scope" value="Eukaryota"/>
</dbReference>
<sequence length="108" mass="11834">MVTPNNATPGDDERLKAALWHSIGKTIDAIAVEQNINASPTFIAGVTEMASAKINTIAADLEAFARHADRSIINERDALLLARHNDSLKDVLQAKAEELRKREKSTTR</sequence>
<dbReference type="InterPro" id="IPR009072">
    <property type="entry name" value="Histone-fold"/>
</dbReference>
<dbReference type="GeneID" id="27898123"/>
<keyword evidence="2" id="KW-0227">DNA damage</keyword>
<evidence type="ECO:0000256" key="1">
    <source>
        <dbReference type="ARBA" id="ARBA00006612"/>
    </source>
</evidence>
<dbReference type="GO" id="GO:0003677">
    <property type="term" value="F:DNA binding"/>
    <property type="evidence" value="ECO:0007669"/>
    <property type="project" value="UniProtKB-KW"/>
</dbReference>
<dbReference type="GO" id="GO:0071821">
    <property type="term" value="C:FANCM-MHF complex"/>
    <property type="evidence" value="ECO:0007669"/>
    <property type="project" value="InterPro"/>
</dbReference>
<protein>
    <recommendedName>
        <fullName evidence="7">Apoptosis-inducing TAF9-like domain 1 family protein</fullName>
    </recommendedName>
</protein>
<gene>
    <name evidence="5" type="ORF">SEPMUDRAFT_112550</name>
</gene>
<dbReference type="CDD" id="cd22919">
    <property type="entry name" value="HFD_CENP-S"/>
    <property type="match status" value="1"/>
</dbReference>
<dbReference type="OMA" id="WTQIENV"/>
<dbReference type="GO" id="GO:0003682">
    <property type="term" value="F:chromatin binding"/>
    <property type="evidence" value="ECO:0007669"/>
    <property type="project" value="TreeGrafter"/>
</dbReference>
<organism evidence="5 6">
    <name type="scientific">Sphaerulina musiva (strain SO2202)</name>
    <name type="common">Poplar stem canker fungus</name>
    <name type="synonym">Septoria musiva</name>
    <dbReference type="NCBI Taxonomy" id="692275"/>
    <lineage>
        <taxon>Eukaryota</taxon>
        <taxon>Fungi</taxon>
        <taxon>Dikarya</taxon>
        <taxon>Ascomycota</taxon>
        <taxon>Pezizomycotina</taxon>
        <taxon>Dothideomycetes</taxon>
        <taxon>Dothideomycetidae</taxon>
        <taxon>Mycosphaerellales</taxon>
        <taxon>Mycosphaerellaceae</taxon>
        <taxon>Sphaerulina</taxon>
    </lineage>
</organism>
<dbReference type="Pfam" id="PF15630">
    <property type="entry name" value="CENP-S"/>
    <property type="match status" value="1"/>
</dbReference>
<dbReference type="GO" id="GO:0046982">
    <property type="term" value="F:protein heterodimerization activity"/>
    <property type="evidence" value="ECO:0007669"/>
    <property type="project" value="InterPro"/>
</dbReference>
<dbReference type="STRING" id="692275.N1QH06"/>
<dbReference type="HOGENOM" id="CLU_100369_3_0_1"/>
<evidence type="ECO:0000256" key="2">
    <source>
        <dbReference type="ARBA" id="ARBA00022763"/>
    </source>
</evidence>
<dbReference type="InterPro" id="IPR029003">
    <property type="entry name" value="CENP-S/Mhf1"/>
</dbReference>
<dbReference type="Gene3D" id="1.10.20.10">
    <property type="entry name" value="Histone, subunit A"/>
    <property type="match status" value="1"/>
</dbReference>
<dbReference type="PANTHER" id="PTHR22980:SF0">
    <property type="entry name" value="CENTROMERE PROTEIN S"/>
    <property type="match status" value="1"/>
</dbReference>
<reference evidence="5 6" key="1">
    <citation type="journal article" date="2012" name="PLoS Pathog.">
        <title>Diverse lifestyles and strategies of plant pathogenesis encoded in the genomes of eighteen Dothideomycetes fungi.</title>
        <authorList>
            <person name="Ohm R.A."/>
            <person name="Feau N."/>
            <person name="Henrissat B."/>
            <person name="Schoch C.L."/>
            <person name="Horwitz B.A."/>
            <person name="Barry K.W."/>
            <person name="Condon B.J."/>
            <person name="Copeland A.C."/>
            <person name="Dhillon B."/>
            <person name="Glaser F."/>
            <person name="Hesse C.N."/>
            <person name="Kosti I."/>
            <person name="LaButti K."/>
            <person name="Lindquist E.A."/>
            <person name="Lucas S."/>
            <person name="Salamov A.A."/>
            <person name="Bradshaw R.E."/>
            <person name="Ciuffetti L."/>
            <person name="Hamelin R.C."/>
            <person name="Kema G.H.J."/>
            <person name="Lawrence C."/>
            <person name="Scott J.A."/>
            <person name="Spatafora J.W."/>
            <person name="Turgeon B.G."/>
            <person name="de Wit P.J.G.M."/>
            <person name="Zhong S."/>
            <person name="Goodwin S.B."/>
            <person name="Grigoriev I.V."/>
        </authorList>
    </citation>
    <scope>NUCLEOTIDE SEQUENCE [LARGE SCALE GENOMIC DNA]</scope>
    <source>
        <strain evidence="5 6">SO2202</strain>
    </source>
</reference>
<proteinExistence type="inferred from homology"/>
<dbReference type="PANTHER" id="PTHR22980">
    <property type="entry name" value="CORTISTATIN"/>
    <property type="match status" value="1"/>
</dbReference>
<accession>N1QH06</accession>
<dbReference type="GO" id="GO:0031297">
    <property type="term" value="P:replication fork processing"/>
    <property type="evidence" value="ECO:0007669"/>
    <property type="project" value="TreeGrafter"/>
</dbReference>
<dbReference type="AlphaFoldDB" id="N1QH06"/>
<dbReference type="GO" id="GO:0006281">
    <property type="term" value="P:DNA repair"/>
    <property type="evidence" value="ECO:0007669"/>
    <property type="project" value="UniProtKB-KW"/>
</dbReference>
<dbReference type="GO" id="GO:0000712">
    <property type="term" value="P:resolution of meiotic recombination intermediates"/>
    <property type="evidence" value="ECO:0007669"/>
    <property type="project" value="TreeGrafter"/>
</dbReference>